<dbReference type="InterPro" id="IPR020084">
    <property type="entry name" value="NUDIX_hydrolase_CS"/>
</dbReference>
<dbReference type="PANTHER" id="PTHR43046:SF14">
    <property type="entry name" value="MUTT_NUDIX FAMILY PROTEIN"/>
    <property type="match status" value="1"/>
</dbReference>
<keyword evidence="3 4" id="KW-0378">Hydrolase</keyword>
<feature type="domain" description="Nudix hydrolase" evidence="6">
    <location>
        <begin position="39"/>
        <end position="134"/>
    </location>
</feature>
<comment type="similarity">
    <text evidence="2 4">Belongs to the Nudix hydrolase family.</text>
</comment>
<dbReference type="Proteomes" id="UP000601223">
    <property type="component" value="Unassembled WGS sequence"/>
</dbReference>
<evidence type="ECO:0000259" key="6">
    <source>
        <dbReference type="PROSITE" id="PS51462"/>
    </source>
</evidence>
<dbReference type="InterPro" id="IPR020476">
    <property type="entry name" value="Nudix_hydrolase"/>
</dbReference>
<comment type="cofactor">
    <cofactor evidence="1">
        <name>Mg(2+)</name>
        <dbReference type="ChEBI" id="CHEBI:18420"/>
    </cofactor>
</comment>
<sequence>MTAHETPAAPRPEWGGPPREAAGPARRDYYHDPAAPAATRIVPGGVAVLADEYGRVLLQRRTDSGNWALPGGTMEVGETLERCVVREVREETGLDIEITGLVGIYTDPGHVIAYADGEARQQFSIDNRPAPYLG</sequence>
<dbReference type="PANTHER" id="PTHR43046">
    <property type="entry name" value="GDP-MANNOSE MANNOSYL HYDROLASE"/>
    <property type="match status" value="1"/>
</dbReference>
<protein>
    <recommendedName>
        <fullName evidence="6">Nudix hydrolase domain-containing protein</fullName>
    </recommendedName>
</protein>
<evidence type="ECO:0000256" key="5">
    <source>
        <dbReference type="SAM" id="MobiDB-lite"/>
    </source>
</evidence>
<proteinExistence type="inferred from homology"/>
<dbReference type="SUPFAM" id="SSF55811">
    <property type="entry name" value="Nudix"/>
    <property type="match status" value="1"/>
</dbReference>
<feature type="region of interest" description="Disordered" evidence="5">
    <location>
        <begin position="1"/>
        <end position="30"/>
    </location>
</feature>
<name>A0A8J3JTY7_9ACTN</name>
<comment type="caution">
    <text evidence="7">The sequence shown here is derived from an EMBL/GenBank/DDBJ whole genome shotgun (WGS) entry which is preliminary data.</text>
</comment>
<evidence type="ECO:0000313" key="8">
    <source>
        <dbReference type="Proteomes" id="UP000601223"/>
    </source>
</evidence>
<dbReference type="PRINTS" id="PR00502">
    <property type="entry name" value="NUDIXFAMILY"/>
</dbReference>
<keyword evidence="8" id="KW-1185">Reference proteome</keyword>
<accession>A0A8J3JTY7</accession>
<evidence type="ECO:0000256" key="3">
    <source>
        <dbReference type="ARBA" id="ARBA00022801"/>
    </source>
</evidence>
<dbReference type="PROSITE" id="PS51462">
    <property type="entry name" value="NUDIX"/>
    <property type="match status" value="1"/>
</dbReference>
<evidence type="ECO:0000256" key="2">
    <source>
        <dbReference type="ARBA" id="ARBA00005582"/>
    </source>
</evidence>
<dbReference type="Pfam" id="PF00293">
    <property type="entry name" value="NUDIX"/>
    <property type="match status" value="1"/>
</dbReference>
<dbReference type="AlphaFoldDB" id="A0A8J3JTY7"/>
<dbReference type="InterPro" id="IPR015797">
    <property type="entry name" value="NUDIX_hydrolase-like_dom_sf"/>
</dbReference>
<organism evidence="7 8">
    <name type="scientific">Catellatospora bangladeshensis</name>
    <dbReference type="NCBI Taxonomy" id="310355"/>
    <lineage>
        <taxon>Bacteria</taxon>
        <taxon>Bacillati</taxon>
        <taxon>Actinomycetota</taxon>
        <taxon>Actinomycetes</taxon>
        <taxon>Micromonosporales</taxon>
        <taxon>Micromonosporaceae</taxon>
        <taxon>Catellatospora</taxon>
    </lineage>
</organism>
<dbReference type="EMBL" id="BONF01000042">
    <property type="protein sequence ID" value="GIF84978.1"/>
    <property type="molecule type" value="Genomic_DNA"/>
</dbReference>
<dbReference type="GO" id="GO:0016787">
    <property type="term" value="F:hydrolase activity"/>
    <property type="evidence" value="ECO:0007669"/>
    <property type="project" value="UniProtKB-KW"/>
</dbReference>
<dbReference type="InterPro" id="IPR000086">
    <property type="entry name" value="NUDIX_hydrolase_dom"/>
</dbReference>
<gene>
    <name evidence="7" type="ORF">Cba03nite_63270</name>
</gene>
<dbReference type="Gene3D" id="3.90.79.10">
    <property type="entry name" value="Nucleoside Triphosphate Pyrophosphohydrolase"/>
    <property type="match status" value="1"/>
</dbReference>
<dbReference type="PROSITE" id="PS00893">
    <property type="entry name" value="NUDIX_BOX"/>
    <property type="match status" value="1"/>
</dbReference>
<reference evidence="7 8" key="1">
    <citation type="submission" date="2021-01" db="EMBL/GenBank/DDBJ databases">
        <title>Whole genome shotgun sequence of Catellatospora bangladeshensis NBRC 107357.</title>
        <authorList>
            <person name="Komaki H."/>
            <person name="Tamura T."/>
        </authorList>
    </citation>
    <scope>NUCLEOTIDE SEQUENCE [LARGE SCALE GENOMIC DNA]</scope>
    <source>
        <strain evidence="7 8">NBRC 107357</strain>
    </source>
</reference>
<evidence type="ECO:0000313" key="7">
    <source>
        <dbReference type="EMBL" id="GIF84978.1"/>
    </source>
</evidence>
<evidence type="ECO:0000256" key="1">
    <source>
        <dbReference type="ARBA" id="ARBA00001946"/>
    </source>
</evidence>
<evidence type="ECO:0000256" key="4">
    <source>
        <dbReference type="RuleBase" id="RU003476"/>
    </source>
</evidence>